<sequence>MRMGVTDDLKLLLNAVKVLESRYLLKDELGNVIETPRELFHRVAYNVGIIEYIYEFMKNTSHNGSRLTLGELQESTLRRGFGNLRKEGYVKDSFESFMEKAGSLTADVAKYIEKFEKVMDDLDFVPNSPTLMN</sequence>
<reference evidence="2" key="2">
    <citation type="journal article" date="2014" name="ISME J.">
        <title>Microbial stratification in low pH oxic and suboxic macroscopic growths along an acid mine drainage.</title>
        <authorList>
            <person name="Mendez-Garcia C."/>
            <person name="Mesa V."/>
            <person name="Sprenger R.R."/>
            <person name="Richter M."/>
            <person name="Diez M.S."/>
            <person name="Solano J."/>
            <person name="Bargiela R."/>
            <person name="Golyshina O.V."/>
            <person name="Manteca A."/>
            <person name="Ramos J.L."/>
            <person name="Gallego J.R."/>
            <person name="Llorente I."/>
            <person name="Martins Dos Santos V.A."/>
            <person name="Jensen O.N."/>
            <person name="Pelaez A.I."/>
            <person name="Sanchez J."/>
            <person name="Ferrer M."/>
        </authorList>
    </citation>
    <scope>NUCLEOTIDE SEQUENCE</scope>
</reference>
<dbReference type="SUPFAM" id="SSF48168">
    <property type="entry name" value="R1 subunit of ribonucleotide reductase, N-terminal domain"/>
    <property type="match status" value="1"/>
</dbReference>
<protein>
    <submittedName>
        <fullName evidence="2">Ribonucleotide-diphosphate reductase subunit alpha</fullName>
    </submittedName>
</protein>
<feature type="domain" description="Ribonucleotide reductase large subunit N-terminal" evidence="1">
    <location>
        <begin position="13"/>
        <end position="133"/>
    </location>
</feature>
<evidence type="ECO:0000259" key="1">
    <source>
        <dbReference type="Pfam" id="PF00317"/>
    </source>
</evidence>
<proteinExistence type="predicted"/>
<dbReference type="GO" id="GO:0004748">
    <property type="term" value="F:ribonucleoside-diphosphate reductase activity, thioredoxin disulfide as acceptor"/>
    <property type="evidence" value="ECO:0007669"/>
    <property type="project" value="InterPro"/>
</dbReference>
<dbReference type="GO" id="GO:0005524">
    <property type="term" value="F:ATP binding"/>
    <property type="evidence" value="ECO:0007669"/>
    <property type="project" value="InterPro"/>
</dbReference>
<dbReference type="EMBL" id="AUZY01006629">
    <property type="protein sequence ID" value="EQD53736.1"/>
    <property type="molecule type" value="Genomic_DNA"/>
</dbReference>
<dbReference type="Pfam" id="PF00317">
    <property type="entry name" value="Ribonuc_red_lgN"/>
    <property type="match status" value="1"/>
</dbReference>
<name>T0ZZM3_9ZZZZ</name>
<organism evidence="2">
    <name type="scientific">mine drainage metagenome</name>
    <dbReference type="NCBI Taxonomy" id="410659"/>
    <lineage>
        <taxon>unclassified sequences</taxon>
        <taxon>metagenomes</taxon>
        <taxon>ecological metagenomes</taxon>
    </lineage>
</organism>
<reference evidence="2" key="1">
    <citation type="submission" date="2013-08" db="EMBL/GenBank/DDBJ databases">
        <authorList>
            <person name="Mendez C."/>
            <person name="Richter M."/>
            <person name="Ferrer M."/>
            <person name="Sanchez J."/>
        </authorList>
    </citation>
    <scope>NUCLEOTIDE SEQUENCE</scope>
</reference>
<dbReference type="InterPro" id="IPR013509">
    <property type="entry name" value="RNR_lsu_N"/>
</dbReference>
<dbReference type="GO" id="GO:0009263">
    <property type="term" value="P:deoxyribonucleotide biosynthetic process"/>
    <property type="evidence" value="ECO:0007669"/>
    <property type="project" value="InterPro"/>
</dbReference>
<dbReference type="AlphaFoldDB" id="T0ZZM3"/>
<dbReference type="Gene3D" id="3.20.70.20">
    <property type="match status" value="1"/>
</dbReference>
<comment type="caution">
    <text evidence="2">The sequence shown here is derived from an EMBL/GenBank/DDBJ whole genome shotgun (WGS) entry which is preliminary data.</text>
</comment>
<gene>
    <name evidence="2" type="ORF">B1B_10060</name>
</gene>
<evidence type="ECO:0000313" key="2">
    <source>
        <dbReference type="EMBL" id="EQD53736.1"/>
    </source>
</evidence>
<accession>T0ZZM3</accession>
<feature type="non-terminal residue" evidence="2">
    <location>
        <position position="133"/>
    </location>
</feature>
<dbReference type="InterPro" id="IPR008926">
    <property type="entry name" value="RNR_R1-su_N"/>
</dbReference>